<dbReference type="PANTHER" id="PTHR19282:SF544">
    <property type="entry name" value="TETRASPANIN"/>
    <property type="match status" value="1"/>
</dbReference>
<dbReference type="PIRSF" id="PIRSF002419">
    <property type="entry name" value="Tetraspanin"/>
    <property type="match status" value="1"/>
</dbReference>
<keyword evidence="9" id="KW-1185">Reference proteome</keyword>
<dbReference type="InterPro" id="IPR008952">
    <property type="entry name" value="Tetraspanin_EC2_sf"/>
</dbReference>
<protein>
    <recommendedName>
        <fullName evidence="7">Tetraspanin</fullName>
    </recommendedName>
</protein>
<dbReference type="Proteomes" id="UP000242188">
    <property type="component" value="Unassembled WGS sequence"/>
</dbReference>
<evidence type="ECO:0000256" key="3">
    <source>
        <dbReference type="ARBA" id="ARBA00022692"/>
    </source>
</evidence>
<evidence type="ECO:0000256" key="7">
    <source>
        <dbReference type="RuleBase" id="RU361218"/>
    </source>
</evidence>
<evidence type="ECO:0000256" key="1">
    <source>
        <dbReference type="ARBA" id="ARBA00004141"/>
    </source>
</evidence>
<comment type="caution">
    <text evidence="8">The sequence shown here is derived from an EMBL/GenBank/DDBJ whole genome shotgun (WGS) entry which is preliminary data.</text>
</comment>
<keyword evidence="6" id="KW-1015">Disulfide bond</keyword>
<name>A0A210QP91_MIZYE</name>
<reference evidence="8 9" key="1">
    <citation type="journal article" date="2017" name="Nat. Ecol. Evol.">
        <title>Scallop genome provides insights into evolution of bilaterian karyotype and development.</title>
        <authorList>
            <person name="Wang S."/>
            <person name="Zhang J."/>
            <person name="Jiao W."/>
            <person name="Li J."/>
            <person name="Xun X."/>
            <person name="Sun Y."/>
            <person name="Guo X."/>
            <person name="Huan P."/>
            <person name="Dong B."/>
            <person name="Zhang L."/>
            <person name="Hu X."/>
            <person name="Sun X."/>
            <person name="Wang J."/>
            <person name="Zhao C."/>
            <person name="Wang Y."/>
            <person name="Wang D."/>
            <person name="Huang X."/>
            <person name="Wang R."/>
            <person name="Lv J."/>
            <person name="Li Y."/>
            <person name="Zhang Z."/>
            <person name="Liu B."/>
            <person name="Lu W."/>
            <person name="Hui Y."/>
            <person name="Liang J."/>
            <person name="Zhou Z."/>
            <person name="Hou R."/>
            <person name="Li X."/>
            <person name="Liu Y."/>
            <person name="Li H."/>
            <person name="Ning X."/>
            <person name="Lin Y."/>
            <person name="Zhao L."/>
            <person name="Xing Q."/>
            <person name="Dou J."/>
            <person name="Li Y."/>
            <person name="Mao J."/>
            <person name="Guo H."/>
            <person name="Dou H."/>
            <person name="Li T."/>
            <person name="Mu C."/>
            <person name="Jiang W."/>
            <person name="Fu Q."/>
            <person name="Fu X."/>
            <person name="Miao Y."/>
            <person name="Liu J."/>
            <person name="Yu Q."/>
            <person name="Li R."/>
            <person name="Liao H."/>
            <person name="Li X."/>
            <person name="Kong Y."/>
            <person name="Jiang Z."/>
            <person name="Chourrout D."/>
            <person name="Li R."/>
            <person name="Bao Z."/>
        </authorList>
    </citation>
    <scope>NUCLEOTIDE SEQUENCE [LARGE SCALE GENOMIC DNA]</scope>
    <source>
        <strain evidence="8 9">PY_sf001</strain>
    </source>
</reference>
<dbReference type="AlphaFoldDB" id="A0A210QP91"/>
<dbReference type="InterPro" id="IPR000301">
    <property type="entry name" value="Tetraspanin_animals"/>
</dbReference>
<feature type="transmembrane region" description="Helical" evidence="7">
    <location>
        <begin position="73"/>
        <end position="96"/>
    </location>
</feature>
<evidence type="ECO:0000256" key="2">
    <source>
        <dbReference type="ARBA" id="ARBA00006840"/>
    </source>
</evidence>
<organism evidence="8 9">
    <name type="scientific">Mizuhopecten yessoensis</name>
    <name type="common">Japanese scallop</name>
    <name type="synonym">Patinopecten yessoensis</name>
    <dbReference type="NCBI Taxonomy" id="6573"/>
    <lineage>
        <taxon>Eukaryota</taxon>
        <taxon>Metazoa</taxon>
        <taxon>Spiralia</taxon>
        <taxon>Lophotrochozoa</taxon>
        <taxon>Mollusca</taxon>
        <taxon>Bivalvia</taxon>
        <taxon>Autobranchia</taxon>
        <taxon>Pteriomorphia</taxon>
        <taxon>Pectinida</taxon>
        <taxon>Pectinoidea</taxon>
        <taxon>Pectinidae</taxon>
        <taxon>Mizuhopecten</taxon>
    </lineage>
</organism>
<evidence type="ECO:0000256" key="5">
    <source>
        <dbReference type="ARBA" id="ARBA00023136"/>
    </source>
</evidence>
<comment type="subcellular location">
    <subcellularLocation>
        <location evidence="1 7">Membrane</location>
        <topology evidence="1 7">Multi-pass membrane protein</topology>
    </subcellularLocation>
</comment>
<feature type="disulfide bond" evidence="6">
    <location>
        <begin position="182"/>
        <end position="212"/>
    </location>
</feature>
<dbReference type="PRINTS" id="PR00259">
    <property type="entry name" value="TMFOUR"/>
</dbReference>
<dbReference type="InterPro" id="IPR018499">
    <property type="entry name" value="Tetraspanin/Peripherin"/>
</dbReference>
<gene>
    <name evidence="8" type="ORF">KP79_PYT18246</name>
</gene>
<keyword evidence="4 7" id="KW-1133">Transmembrane helix</keyword>
<dbReference type="EMBL" id="NEDP02002573">
    <property type="protein sequence ID" value="OWF50531.1"/>
    <property type="molecule type" value="Genomic_DNA"/>
</dbReference>
<keyword evidence="3 7" id="KW-0812">Transmembrane</keyword>
<evidence type="ECO:0000313" key="9">
    <source>
        <dbReference type="Proteomes" id="UP000242188"/>
    </source>
</evidence>
<evidence type="ECO:0000256" key="4">
    <source>
        <dbReference type="ARBA" id="ARBA00022989"/>
    </source>
</evidence>
<dbReference type="OrthoDB" id="432835at2759"/>
<dbReference type="PANTHER" id="PTHR19282">
    <property type="entry name" value="TETRASPANIN"/>
    <property type="match status" value="1"/>
</dbReference>
<evidence type="ECO:0000256" key="6">
    <source>
        <dbReference type="PIRSR" id="PIRSR002419-1"/>
    </source>
</evidence>
<comment type="similarity">
    <text evidence="2 7">Belongs to the tetraspanin (TM4SF) family.</text>
</comment>
<dbReference type="Pfam" id="PF00335">
    <property type="entry name" value="Tetraspanin"/>
    <property type="match status" value="1"/>
</dbReference>
<feature type="transmembrane region" description="Helical" evidence="7">
    <location>
        <begin position="29"/>
        <end position="53"/>
    </location>
</feature>
<proteinExistence type="inferred from homology"/>
<dbReference type="SUPFAM" id="SSF48652">
    <property type="entry name" value="Tetraspanin"/>
    <property type="match status" value="1"/>
</dbReference>
<sequence length="294" mass="32394">MNTKSTKELLKNIKETAKEKRKFRVTKSLALLSSILVVMAGIGVLCLGILNMMDGEAQMYVAVTKKGPKDNSFQYYCYGLCFIGASVLLVCLCGCIGALKINTCLLKMFIVTLVLLLTLNGVMVTMVVVSQKDLPSIPLLAAVVDGVKDVVLDHMKTNLRDSYKAGSLVARAWDQLQVQMECCGCQSQNDYKYSAWWNVTSDSKTNMPDSCCIVAVKDIDDLKPTNKFLCQSMTPGFWHNTGCHDVLMVWYKQNSVMAFGATMGLVALEILSLICTVRLYRSLTQKTATSASNI</sequence>
<feature type="transmembrane region" description="Helical" evidence="7">
    <location>
        <begin position="108"/>
        <end position="129"/>
    </location>
</feature>
<feature type="transmembrane region" description="Helical" evidence="7">
    <location>
        <begin position="256"/>
        <end position="280"/>
    </location>
</feature>
<dbReference type="GO" id="GO:0005886">
    <property type="term" value="C:plasma membrane"/>
    <property type="evidence" value="ECO:0007669"/>
    <property type="project" value="TreeGrafter"/>
</dbReference>
<evidence type="ECO:0000313" key="8">
    <source>
        <dbReference type="EMBL" id="OWF50531.1"/>
    </source>
</evidence>
<keyword evidence="5 7" id="KW-0472">Membrane</keyword>
<accession>A0A210QP91</accession>
<dbReference type="Gene3D" id="1.10.1450.10">
    <property type="entry name" value="Tetraspanin"/>
    <property type="match status" value="1"/>
</dbReference>